<feature type="region of interest" description="Disordered" evidence="2">
    <location>
        <begin position="812"/>
        <end position="966"/>
    </location>
</feature>
<feature type="compositionally biased region" description="Basic and acidic residues" evidence="2">
    <location>
        <begin position="891"/>
        <end position="959"/>
    </location>
</feature>
<dbReference type="Pfam" id="PF16045">
    <property type="entry name" value="LisH_2"/>
    <property type="match status" value="1"/>
</dbReference>
<feature type="compositionally biased region" description="Basic and acidic residues" evidence="2">
    <location>
        <begin position="702"/>
        <end position="717"/>
    </location>
</feature>
<dbReference type="InterPro" id="IPR055289">
    <property type="entry name" value="OFD1"/>
</dbReference>
<organism evidence="3 4">
    <name type="scientific">Pleurodeles waltl</name>
    <name type="common">Iberian ribbed newt</name>
    <dbReference type="NCBI Taxonomy" id="8319"/>
    <lineage>
        <taxon>Eukaryota</taxon>
        <taxon>Metazoa</taxon>
        <taxon>Chordata</taxon>
        <taxon>Craniata</taxon>
        <taxon>Vertebrata</taxon>
        <taxon>Euteleostomi</taxon>
        <taxon>Amphibia</taxon>
        <taxon>Batrachia</taxon>
        <taxon>Caudata</taxon>
        <taxon>Salamandroidea</taxon>
        <taxon>Salamandridae</taxon>
        <taxon>Pleurodelinae</taxon>
        <taxon>Pleurodeles</taxon>
    </lineage>
</organism>
<feature type="coiled-coil region" evidence="1">
    <location>
        <begin position="500"/>
        <end position="555"/>
    </location>
</feature>
<sequence length="1022" mass="118678">MSSDELQALSQDELRKRLYQTFKNRGVLDTLKIQLRNQLIRELKNPGSGGELYPKSVSTEGDSLLFRASNSLVADHLHNAGYEYTLSVFYPECGLEKERAFTVQDLLHLMKVNPKSRLYKSLTSNNQQENRRGILLHVLMELTEYHLQKESRDVDTQTVSTPTYKESVVEKLQLIDEQFADIYPKRQKFESLEGKLAVYRKEIEQSLQAEMSQKLQYFKDIESAKIRLEEKEKSRKEMSDLQQELEKAYQMKSDGLITRERNAIERLQQHQEIEAKEGYAQRQSLLKDIEIVKSREANLKQRMEAFELAEKLHEEKKRSAEDALRRRELAVKNIEDAFEQKLKNEVLKVQIELKEDYVKRTFKVTEDERRNKEEAMRLREEAMFINTKKEEMENAVSHGKELEMELNSVKAQLSLITRQNQVLNLQLQETTDYPQLKEENSNLLTQIKCLKEQLEEIKNENKQLRDRIASPTTNELVLQAQVQRVENARKLDQEEFEARRDILEKQLQREVALCAELKSELLTVEDSNKRINAQMEDLKLQLQQTQQALENEVYRNPKPSLVDRSVLDHSTDRIVPHDIYVDGTLLKSQLLSDPFVEAGGVLSSRYRQSPLRRSNSPDSDIEFVATTKARIKELEKEADYLEEAYRNYQNRVIRAEKISPPTKPTSLPLLRSVLNKTPSVFPHKVTFAENTFTSQQQPWTRLTEKRSDGMYSHHEDWQADNTPVQKKAPSSRRHSSTPIPKVKASFSDQNFAEDTNGSYIGTSHYSPDHRLSPILKEERIPFAGNASIVNQLAFPADDESLISNPLHQADCQEINDPSMPPKLMMEDFEQSDSSHHSEEAIPEQLASDASHPSVKSDNGRPVTATLPATGTSQQESTIGQIYIKQVDLEDEDKKWEEERREREERRQRERQEALEREQKELEELEREKSLREDSPKHEEKKEDIESEKTISEVLKREDLSANPIGNPLEKYMQIILQNKEQELDKSSRKEVPEDTSVTERPSDEKDDSVAAISRADTDEDFW</sequence>
<feature type="region of interest" description="Disordered" evidence="2">
    <location>
        <begin position="697"/>
        <end position="750"/>
    </location>
</feature>
<comment type="caution">
    <text evidence="3">The sequence shown here is derived from an EMBL/GenBank/DDBJ whole genome shotgun (WGS) entry which is preliminary data.</text>
</comment>
<gene>
    <name evidence="3" type="ORF">NDU88_005647</name>
</gene>
<feature type="coiled-coil region" evidence="1">
    <location>
        <begin position="189"/>
        <end position="251"/>
    </location>
</feature>
<dbReference type="GO" id="GO:0005576">
    <property type="term" value="C:extracellular region"/>
    <property type="evidence" value="ECO:0007669"/>
    <property type="project" value="GOC"/>
</dbReference>
<dbReference type="EMBL" id="JANPWB010000012">
    <property type="protein sequence ID" value="KAJ1117447.1"/>
    <property type="molecule type" value="Genomic_DNA"/>
</dbReference>
<dbReference type="GO" id="GO:0036064">
    <property type="term" value="C:ciliary basal body"/>
    <property type="evidence" value="ECO:0007669"/>
    <property type="project" value="TreeGrafter"/>
</dbReference>
<feature type="compositionally biased region" description="Basic and acidic residues" evidence="2">
    <location>
        <begin position="979"/>
        <end position="992"/>
    </location>
</feature>
<dbReference type="PANTHER" id="PTHR39063">
    <property type="entry name" value="ORAL-FACIAL-DIGITAL SYNDROME 1 PROTEIN HOMOLOG"/>
    <property type="match status" value="1"/>
</dbReference>
<feature type="coiled-coil region" evidence="1">
    <location>
        <begin position="433"/>
        <end position="467"/>
    </location>
</feature>
<dbReference type="InterPro" id="IPR006594">
    <property type="entry name" value="LisH"/>
</dbReference>
<dbReference type="GO" id="GO:0060287">
    <property type="term" value="P:epithelial cilium movement involved in determination of left/right asymmetry"/>
    <property type="evidence" value="ECO:0007669"/>
    <property type="project" value="TreeGrafter"/>
</dbReference>
<proteinExistence type="predicted"/>
<evidence type="ECO:0000313" key="4">
    <source>
        <dbReference type="Proteomes" id="UP001066276"/>
    </source>
</evidence>
<dbReference type="PROSITE" id="PS50896">
    <property type="entry name" value="LISH"/>
    <property type="match status" value="1"/>
</dbReference>
<evidence type="ECO:0000256" key="2">
    <source>
        <dbReference type="SAM" id="MobiDB-lite"/>
    </source>
</evidence>
<feature type="region of interest" description="Disordered" evidence="2">
    <location>
        <begin position="979"/>
        <end position="1022"/>
    </location>
</feature>
<evidence type="ECO:0008006" key="5">
    <source>
        <dbReference type="Google" id="ProtNLM"/>
    </source>
</evidence>
<reference evidence="3" key="1">
    <citation type="journal article" date="2022" name="bioRxiv">
        <title>Sequencing and chromosome-scale assembly of the giantPleurodeles waltlgenome.</title>
        <authorList>
            <person name="Brown T."/>
            <person name="Elewa A."/>
            <person name="Iarovenko S."/>
            <person name="Subramanian E."/>
            <person name="Araus A.J."/>
            <person name="Petzold A."/>
            <person name="Susuki M."/>
            <person name="Suzuki K.-i.T."/>
            <person name="Hayashi T."/>
            <person name="Toyoda A."/>
            <person name="Oliveira C."/>
            <person name="Osipova E."/>
            <person name="Leigh N.D."/>
            <person name="Simon A."/>
            <person name="Yun M.H."/>
        </authorList>
    </citation>
    <scope>NUCLEOTIDE SEQUENCE</scope>
    <source>
        <strain evidence="3">20211129_DDA</strain>
        <tissue evidence="3">Liver</tissue>
    </source>
</reference>
<keyword evidence="4" id="KW-1185">Reference proteome</keyword>
<accession>A0AAV7NN47</accession>
<dbReference type="AlphaFoldDB" id="A0AAV7NN47"/>
<evidence type="ECO:0000313" key="3">
    <source>
        <dbReference type="EMBL" id="KAJ1117447.1"/>
    </source>
</evidence>
<dbReference type="Proteomes" id="UP001066276">
    <property type="component" value="Chromosome 8"/>
</dbReference>
<feature type="compositionally biased region" description="Polar residues" evidence="2">
    <location>
        <begin position="866"/>
        <end position="879"/>
    </location>
</feature>
<evidence type="ECO:0000256" key="1">
    <source>
        <dbReference type="SAM" id="Coils"/>
    </source>
</evidence>
<protein>
    <recommendedName>
        <fullName evidence="5">Oral-facial-digital syndrome 1 protein</fullName>
    </recommendedName>
</protein>
<dbReference type="PANTHER" id="PTHR39063:SF1">
    <property type="entry name" value="OFD1 CENTRIOLE AND CENTRIOLAR SATELLITE PROTEIN"/>
    <property type="match status" value="1"/>
</dbReference>
<feature type="coiled-coil region" evidence="1">
    <location>
        <begin position="624"/>
        <end position="658"/>
    </location>
</feature>
<dbReference type="GO" id="GO:0005813">
    <property type="term" value="C:centrosome"/>
    <property type="evidence" value="ECO:0007669"/>
    <property type="project" value="TreeGrafter"/>
</dbReference>
<keyword evidence="1" id="KW-0175">Coiled coil</keyword>
<name>A0AAV7NN47_PLEWA</name>